<dbReference type="GO" id="GO:0005975">
    <property type="term" value="P:carbohydrate metabolic process"/>
    <property type="evidence" value="ECO:0007669"/>
    <property type="project" value="InterPro"/>
</dbReference>
<keyword evidence="2 3" id="KW-0119">Carbohydrate metabolism</keyword>
<proteinExistence type="inferred from homology"/>
<organism evidence="5 6">
    <name type="scientific">Venenivibrio stagnispumantis</name>
    <dbReference type="NCBI Taxonomy" id="407998"/>
    <lineage>
        <taxon>Bacteria</taxon>
        <taxon>Pseudomonadati</taxon>
        <taxon>Aquificota</taxon>
        <taxon>Aquificia</taxon>
        <taxon>Aquificales</taxon>
        <taxon>Hydrogenothermaceae</taxon>
        <taxon>Venenivibrio</taxon>
    </lineage>
</organism>
<dbReference type="CDD" id="cd10796">
    <property type="entry name" value="GH57N_APU"/>
    <property type="match status" value="1"/>
</dbReference>
<evidence type="ECO:0000256" key="2">
    <source>
        <dbReference type="ARBA" id="ARBA00023277"/>
    </source>
</evidence>
<comment type="caution">
    <text evidence="5">The sequence shown here is derived from an EMBL/GenBank/DDBJ whole genome shotgun (WGS) entry which is preliminary data.</text>
</comment>
<evidence type="ECO:0000313" key="6">
    <source>
        <dbReference type="Proteomes" id="UP001157947"/>
    </source>
</evidence>
<dbReference type="InterPro" id="IPR011330">
    <property type="entry name" value="Glyco_hydro/deAcase_b/a-brl"/>
</dbReference>
<dbReference type="Proteomes" id="UP001157947">
    <property type="component" value="Unassembled WGS sequence"/>
</dbReference>
<dbReference type="InterPro" id="IPR004300">
    <property type="entry name" value="Glyco_hydro_57_N"/>
</dbReference>
<dbReference type="EMBL" id="FXTX01000017">
    <property type="protein sequence ID" value="SMP18091.1"/>
    <property type="molecule type" value="Genomic_DNA"/>
</dbReference>
<evidence type="ECO:0000259" key="4">
    <source>
        <dbReference type="Pfam" id="PF03065"/>
    </source>
</evidence>
<protein>
    <submittedName>
        <fullName evidence="5">Alpha-amylase/alpha-mannosidase, GH57 family</fullName>
    </submittedName>
</protein>
<dbReference type="RefSeq" id="WP_265134252.1">
    <property type="nucleotide sequence ID" value="NZ_FXTX01000017.1"/>
</dbReference>
<evidence type="ECO:0000256" key="1">
    <source>
        <dbReference type="ARBA" id="ARBA00006821"/>
    </source>
</evidence>
<accession>A0AA45WNE9</accession>
<gene>
    <name evidence="5" type="ORF">SAMN06264868_1174</name>
</gene>
<evidence type="ECO:0000256" key="3">
    <source>
        <dbReference type="RuleBase" id="RU361196"/>
    </source>
</evidence>
<dbReference type="InterPro" id="IPR052046">
    <property type="entry name" value="GH57_Enzymes"/>
</dbReference>
<keyword evidence="6" id="KW-1185">Reference proteome</keyword>
<reference evidence="5" key="1">
    <citation type="submission" date="2017-05" db="EMBL/GenBank/DDBJ databases">
        <authorList>
            <person name="Varghese N."/>
            <person name="Submissions S."/>
        </authorList>
    </citation>
    <scope>NUCLEOTIDE SEQUENCE</scope>
    <source>
        <strain evidence="5">DSM 18763</strain>
    </source>
</reference>
<feature type="domain" description="Glycoside hydrolase family 57 N-terminal" evidence="4">
    <location>
        <begin position="7"/>
        <end position="410"/>
    </location>
</feature>
<evidence type="ECO:0000313" key="5">
    <source>
        <dbReference type="EMBL" id="SMP18091.1"/>
    </source>
</evidence>
<dbReference type="SUPFAM" id="SSF88713">
    <property type="entry name" value="Glycoside hydrolase/deacetylase"/>
    <property type="match status" value="1"/>
</dbReference>
<dbReference type="Gene3D" id="3.20.110.10">
    <property type="entry name" value="Glycoside hydrolase 38, N terminal domain"/>
    <property type="match status" value="1"/>
</dbReference>
<dbReference type="PANTHER" id="PTHR36306">
    <property type="entry name" value="ALPHA-AMYLASE-RELATED-RELATED"/>
    <property type="match status" value="1"/>
</dbReference>
<dbReference type="InterPro" id="IPR027291">
    <property type="entry name" value="Glyco_hydro_38_N_sf"/>
</dbReference>
<dbReference type="Pfam" id="PF03065">
    <property type="entry name" value="Glyco_hydro_57"/>
    <property type="match status" value="1"/>
</dbReference>
<sequence length="672" mass="79978">MKKLYLAFLWHMHQPSYKEATSGKYIMPWSFLHAIKDYYEMPWHISNFKKIKATFNLVPSLLETLQDYIKDFKNDLTLSLIYKDEEKLTEEEINYLLDILFSSNLKNMIMPFERYYQLFLKKQNGNKFTYQEILDLKILFLLAWSGNYLRENCPLIKSLIAKGKLYTKEDKIALLDRLISFLKEIIPFYKKLEKKGKIEISTTPFYHPILPLLIDIESAKEAKKDITLPKVRANFKEDAKKHVINAIDFYKNIFGKLPSGFWPAEGSISNQTLDLFNEYQILWTASDEDVLFNSIGGRNIEKIYQKHKYKNIYLFFRDKYLSDLIGFRYQEEDEEKATDDFISRLKDIYDKYQFSPIVCVILDGENAWEFYKNNGYDFLRLLYKKIEQNYEWIECITFEEAIKKDDIPENQITNIVAGSWIYGDFTTWIGQEEKNIAWEVLSITKNYLETKPKSEEAEKLMLIAEGSDWFWWYGDDHFTHFADKFDRLFRANLQKIYQIYGDEPPAKILKPIKKLYKKPIIKEPNYYITPVIDGEITNYYEWLNAGEIDIKFDAGTMDSSKIFIKKVYYGYDKQNFYLRLDGDLDKIKDKYLTIEIISDTKKDITIDLSKNGENYAIGKILEIKIPISFIGRKNFEILFKIKDKNDNTVLKLPLYSYLEIDISKEFDYEWFV</sequence>
<name>A0AA45WNE9_9AQUI</name>
<dbReference type="PANTHER" id="PTHR36306:SF1">
    <property type="entry name" value="ALPHA-AMYLASE-RELATED"/>
    <property type="match status" value="1"/>
</dbReference>
<comment type="similarity">
    <text evidence="1 3">Belongs to the glycosyl hydrolase 57 family.</text>
</comment>
<dbReference type="GO" id="GO:0003824">
    <property type="term" value="F:catalytic activity"/>
    <property type="evidence" value="ECO:0007669"/>
    <property type="project" value="InterPro"/>
</dbReference>
<dbReference type="AlphaFoldDB" id="A0AA45WNE9"/>